<feature type="domain" description="Calcineurin-like phosphoesterase" evidence="11">
    <location>
        <begin position="2"/>
        <end position="237"/>
    </location>
</feature>
<dbReference type="GO" id="GO:0046872">
    <property type="term" value="F:metal ion binding"/>
    <property type="evidence" value="ECO:0007669"/>
    <property type="project" value="UniProtKB-KW"/>
</dbReference>
<evidence type="ECO:0000256" key="10">
    <source>
        <dbReference type="SAM" id="Phobius"/>
    </source>
</evidence>
<reference evidence="13" key="1">
    <citation type="submission" date="2016-11" db="UniProtKB">
        <authorList>
            <consortium name="WormBaseParasite"/>
        </authorList>
    </citation>
    <scope>IDENTIFICATION</scope>
</reference>
<sequence length="325" mass="37461">MILADTHLLGIYKGHWLDKLRREWQMYRSFQSAVNTFKPDVVFILGDLFDEGQWGTDGTFDTYVERFNALFYVPEFTKLVTVPGNHDIGFHYAVRPGNVKRYVKAFGNDKGIEHLEIGGNHFVLINSVAMEGDGCGLCQTAVEELNKISETLECSLHKNSSCPAKTITPYSRPIIMQHYPLYRTSDKECSSDTPDLGSEEIISEKFREKWECLSSESTQLLLNKLRPRASFSGHVHYGCKKWWGAPYNLWEYTISSFSWRNNRSPSFLLASISSDALEVSHCFIPHEHLIYIIYVIALLFIVVFIICSKIVKFRQFKSPKYRKLK</sequence>
<evidence type="ECO:0000256" key="3">
    <source>
        <dbReference type="ARBA" id="ARBA00008895"/>
    </source>
</evidence>
<dbReference type="AlphaFoldDB" id="A0A1I7RL25"/>
<evidence type="ECO:0000256" key="6">
    <source>
        <dbReference type="ARBA" id="ARBA00022801"/>
    </source>
</evidence>
<proteinExistence type="inferred from homology"/>
<comment type="subcellular location">
    <subcellularLocation>
        <location evidence="2">Membrane</location>
        <topology evidence="2">Multi-pass membrane protein</topology>
    </subcellularLocation>
</comment>
<protein>
    <submittedName>
        <fullName evidence="13">Metallophos domain-containing protein</fullName>
    </submittedName>
</protein>
<feature type="transmembrane region" description="Helical" evidence="10">
    <location>
        <begin position="289"/>
        <end position="311"/>
    </location>
</feature>
<organism evidence="12 13">
    <name type="scientific">Bursaphelenchus xylophilus</name>
    <name type="common">Pinewood nematode worm</name>
    <name type="synonym">Aphelenchoides xylophilus</name>
    <dbReference type="NCBI Taxonomy" id="6326"/>
    <lineage>
        <taxon>Eukaryota</taxon>
        <taxon>Metazoa</taxon>
        <taxon>Ecdysozoa</taxon>
        <taxon>Nematoda</taxon>
        <taxon>Chromadorea</taxon>
        <taxon>Rhabditida</taxon>
        <taxon>Tylenchina</taxon>
        <taxon>Tylenchomorpha</taxon>
        <taxon>Aphelenchoidea</taxon>
        <taxon>Aphelenchoididae</taxon>
        <taxon>Bursaphelenchus</taxon>
    </lineage>
</organism>
<keyword evidence="8 10" id="KW-0472">Membrane</keyword>
<dbReference type="GO" id="GO:0006506">
    <property type="term" value="P:GPI anchor biosynthetic process"/>
    <property type="evidence" value="ECO:0007669"/>
    <property type="project" value="InterPro"/>
</dbReference>
<dbReference type="WBParaSite" id="BXY_0141000.1">
    <property type="protein sequence ID" value="BXY_0141000.1"/>
    <property type="gene ID" value="BXY_0141000"/>
</dbReference>
<dbReference type="PANTHER" id="PTHR13315">
    <property type="entry name" value="METALLO PHOSPHOESTERASE RELATED"/>
    <property type="match status" value="1"/>
</dbReference>
<evidence type="ECO:0000313" key="12">
    <source>
        <dbReference type="Proteomes" id="UP000095284"/>
    </source>
</evidence>
<evidence type="ECO:0000256" key="5">
    <source>
        <dbReference type="ARBA" id="ARBA00022723"/>
    </source>
</evidence>
<evidence type="ECO:0000313" key="13">
    <source>
        <dbReference type="WBParaSite" id="BXY_0141000.1"/>
    </source>
</evidence>
<dbReference type="PANTHER" id="PTHR13315:SF0">
    <property type="entry name" value="METALLOPHOSPHOESTERASE 1"/>
    <property type="match status" value="1"/>
</dbReference>
<keyword evidence="6" id="KW-0378">Hydrolase</keyword>
<evidence type="ECO:0000256" key="2">
    <source>
        <dbReference type="ARBA" id="ARBA00004141"/>
    </source>
</evidence>
<dbReference type="InterPro" id="IPR033308">
    <property type="entry name" value="PGAP5/Cdc1/Ted1"/>
</dbReference>
<evidence type="ECO:0000256" key="9">
    <source>
        <dbReference type="ARBA" id="ARBA00023211"/>
    </source>
</evidence>
<evidence type="ECO:0000259" key="11">
    <source>
        <dbReference type="Pfam" id="PF00149"/>
    </source>
</evidence>
<evidence type="ECO:0000256" key="7">
    <source>
        <dbReference type="ARBA" id="ARBA00022989"/>
    </source>
</evidence>
<evidence type="ECO:0000256" key="1">
    <source>
        <dbReference type="ARBA" id="ARBA00001936"/>
    </source>
</evidence>
<comment type="similarity">
    <text evidence="3">Belongs to the metallophosphoesterase superfamily. MPPE1 family.</text>
</comment>
<keyword evidence="7 10" id="KW-1133">Transmembrane helix</keyword>
<dbReference type="Gene3D" id="3.60.21.10">
    <property type="match status" value="1"/>
</dbReference>
<name>A0A1I7RL25_BURXY</name>
<keyword evidence="5" id="KW-0479">Metal-binding</keyword>
<keyword evidence="4 10" id="KW-0812">Transmembrane</keyword>
<dbReference type="Proteomes" id="UP000095284">
    <property type="component" value="Unplaced"/>
</dbReference>
<dbReference type="InterPro" id="IPR004843">
    <property type="entry name" value="Calcineurin-like_PHP"/>
</dbReference>
<comment type="cofactor">
    <cofactor evidence="1">
        <name>Mn(2+)</name>
        <dbReference type="ChEBI" id="CHEBI:29035"/>
    </cofactor>
</comment>
<keyword evidence="9" id="KW-0464">Manganese</keyword>
<evidence type="ECO:0000256" key="4">
    <source>
        <dbReference type="ARBA" id="ARBA00022692"/>
    </source>
</evidence>
<dbReference type="GO" id="GO:0016020">
    <property type="term" value="C:membrane"/>
    <property type="evidence" value="ECO:0007669"/>
    <property type="project" value="UniProtKB-SubCell"/>
</dbReference>
<dbReference type="GO" id="GO:0016787">
    <property type="term" value="F:hydrolase activity"/>
    <property type="evidence" value="ECO:0007669"/>
    <property type="project" value="UniProtKB-KW"/>
</dbReference>
<evidence type="ECO:0000256" key="8">
    <source>
        <dbReference type="ARBA" id="ARBA00023136"/>
    </source>
</evidence>
<accession>A0A1I7RL25</accession>
<dbReference type="eggNOG" id="KOG3662">
    <property type="taxonomic scope" value="Eukaryota"/>
</dbReference>
<dbReference type="InterPro" id="IPR029052">
    <property type="entry name" value="Metallo-depent_PP-like"/>
</dbReference>
<dbReference type="SUPFAM" id="SSF56300">
    <property type="entry name" value="Metallo-dependent phosphatases"/>
    <property type="match status" value="1"/>
</dbReference>
<dbReference type="Pfam" id="PF00149">
    <property type="entry name" value="Metallophos"/>
    <property type="match status" value="1"/>
</dbReference>